<evidence type="ECO:0000256" key="3">
    <source>
        <dbReference type="ARBA" id="ARBA00023163"/>
    </source>
</evidence>
<keyword evidence="7" id="KW-1185">Reference proteome</keyword>
<feature type="DNA-binding region" description="H-T-H motif" evidence="4">
    <location>
        <begin position="35"/>
        <end position="54"/>
    </location>
</feature>
<proteinExistence type="predicted"/>
<dbReference type="GO" id="GO:0003677">
    <property type="term" value="F:DNA binding"/>
    <property type="evidence" value="ECO:0007669"/>
    <property type="project" value="UniProtKB-UniRule"/>
</dbReference>
<keyword evidence="3" id="KW-0804">Transcription</keyword>
<dbReference type="OrthoDB" id="4541465at2"/>
<accession>A0A420XGQ3</accession>
<evidence type="ECO:0000259" key="5">
    <source>
        <dbReference type="PROSITE" id="PS50977"/>
    </source>
</evidence>
<evidence type="ECO:0000313" key="6">
    <source>
        <dbReference type="EMBL" id="RKR71844.1"/>
    </source>
</evidence>
<dbReference type="AlphaFoldDB" id="A0A420XGQ3"/>
<protein>
    <submittedName>
        <fullName evidence="6">TetR family transcriptional regulator</fullName>
    </submittedName>
</protein>
<dbReference type="PANTHER" id="PTHR47506:SF6">
    <property type="entry name" value="HTH-TYPE TRANSCRIPTIONAL REPRESSOR NEMR"/>
    <property type="match status" value="1"/>
</dbReference>
<dbReference type="EMBL" id="RBJC01000006">
    <property type="protein sequence ID" value="RKR71844.1"/>
    <property type="molecule type" value="Genomic_DNA"/>
</dbReference>
<dbReference type="PRINTS" id="PR00455">
    <property type="entry name" value="HTHTETR"/>
</dbReference>
<name>A0A420XGQ3_9PAST</name>
<organism evidence="6 7">
    <name type="scientific">Otariodibacter oris</name>
    <dbReference type="NCBI Taxonomy" id="1032623"/>
    <lineage>
        <taxon>Bacteria</taxon>
        <taxon>Pseudomonadati</taxon>
        <taxon>Pseudomonadota</taxon>
        <taxon>Gammaproteobacteria</taxon>
        <taxon>Pasteurellales</taxon>
        <taxon>Pasteurellaceae</taxon>
        <taxon>Otariodibacter</taxon>
    </lineage>
</organism>
<dbReference type="PROSITE" id="PS50977">
    <property type="entry name" value="HTH_TETR_2"/>
    <property type="match status" value="1"/>
</dbReference>
<keyword evidence="2 4" id="KW-0238">DNA-binding</keyword>
<dbReference type="InterPro" id="IPR009057">
    <property type="entry name" value="Homeodomain-like_sf"/>
</dbReference>
<dbReference type="RefSeq" id="WP_121123033.1">
    <property type="nucleotide sequence ID" value="NZ_CP016604.1"/>
</dbReference>
<dbReference type="Gene3D" id="1.10.357.10">
    <property type="entry name" value="Tetracycline Repressor, domain 2"/>
    <property type="match status" value="1"/>
</dbReference>
<dbReference type="Pfam" id="PF00440">
    <property type="entry name" value="TetR_N"/>
    <property type="match status" value="1"/>
</dbReference>
<dbReference type="PANTHER" id="PTHR47506">
    <property type="entry name" value="TRANSCRIPTIONAL REGULATORY PROTEIN"/>
    <property type="match status" value="1"/>
</dbReference>
<evidence type="ECO:0000256" key="1">
    <source>
        <dbReference type="ARBA" id="ARBA00023015"/>
    </source>
</evidence>
<dbReference type="Proteomes" id="UP000280099">
    <property type="component" value="Unassembled WGS sequence"/>
</dbReference>
<dbReference type="InterPro" id="IPR001647">
    <property type="entry name" value="HTH_TetR"/>
</dbReference>
<feature type="domain" description="HTH tetR-type" evidence="5">
    <location>
        <begin position="12"/>
        <end position="72"/>
    </location>
</feature>
<gene>
    <name evidence="6" type="ORF">DES31_1194</name>
</gene>
<dbReference type="SUPFAM" id="SSF48498">
    <property type="entry name" value="Tetracyclin repressor-like, C-terminal domain"/>
    <property type="match status" value="1"/>
</dbReference>
<sequence>MNGILPIEKKHSDTKSHILDVGYQLIAQKGFTAVGLKQILDTAGIPKGSFYHYFESKEAFGEELIEHYSLNRKKLLEQISNKEITAQQKLYEYFKCWYDTQKDGCSGEKCLIVKLSGEVADISDIMRLALARTYQTIIDWISLQIKAGWEDGSLPQRQNISAESIASRWYYAWLGASLVTKISQSEVPLTEVWNMMLSELDCTR</sequence>
<keyword evidence="1" id="KW-0805">Transcription regulation</keyword>
<dbReference type="SUPFAM" id="SSF46689">
    <property type="entry name" value="Homeodomain-like"/>
    <property type="match status" value="1"/>
</dbReference>
<reference evidence="6 7" key="1">
    <citation type="submission" date="2018-10" db="EMBL/GenBank/DDBJ databases">
        <title>Genomic Encyclopedia of Type Strains, Phase IV (KMG-IV): sequencing the most valuable type-strain genomes for metagenomic binning, comparative biology and taxonomic classification.</title>
        <authorList>
            <person name="Goeker M."/>
        </authorList>
    </citation>
    <scope>NUCLEOTIDE SEQUENCE [LARGE SCALE GENOMIC DNA]</scope>
    <source>
        <strain evidence="6 7">DSM 23800</strain>
    </source>
</reference>
<evidence type="ECO:0000313" key="7">
    <source>
        <dbReference type="Proteomes" id="UP000280099"/>
    </source>
</evidence>
<evidence type="ECO:0000256" key="4">
    <source>
        <dbReference type="PROSITE-ProRule" id="PRU00335"/>
    </source>
</evidence>
<evidence type="ECO:0000256" key="2">
    <source>
        <dbReference type="ARBA" id="ARBA00023125"/>
    </source>
</evidence>
<dbReference type="InterPro" id="IPR036271">
    <property type="entry name" value="Tet_transcr_reg_TetR-rel_C_sf"/>
</dbReference>
<comment type="caution">
    <text evidence="6">The sequence shown here is derived from an EMBL/GenBank/DDBJ whole genome shotgun (WGS) entry which is preliminary data.</text>
</comment>